<evidence type="ECO:0000313" key="3">
    <source>
        <dbReference type="EMBL" id="TQL63846.1"/>
    </source>
</evidence>
<name>A0A542ZUB1_RARFA</name>
<protein>
    <submittedName>
        <fullName evidence="3">Mannose/cellobiose epimerase-like protein (N-acyl-D-glucosamine 2-epimerase family)</fullName>
    </submittedName>
</protein>
<accession>A0A542ZUB1</accession>
<keyword evidence="2" id="KW-0413">Isomerase</keyword>
<dbReference type="EMBL" id="VFOS01000001">
    <property type="protein sequence ID" value="TQL63846.1"/>
    <property type="molecule type" value="Genomic_DNA"/>
</dbReference>
<dbReference type="Gene3D" id="1.50.10.10">
    <property type="match status" value="1"/>
</dbReference>
<dbReference type="InterPro" id="IPR008928">
    <property type="entry name" value="6-hairpin_glycosidase_sf"/>
</dbReference>
<sequence>MQPWYDLASHRQWLQGETVNLLDFGRNVVHPDGGAGVLDDNGQPILDQPVYTWISCRMVHVYSIGALLGLPGSKPVAQNVLDGLSTRLRDADGGGWFSSIGADGPEADKSAYAHAFVLLAGTSATRAGLEGGRELLDDAIAVFEKYFWDEQAGKLVDTWNTDFSELDPYRGINANMHGVEAMLAVADVTEDPIWLLRAQRVVDFVIDQAKGHDWQIPEHYDATWVPLLDYNDDRRDDQFKPYGVTIGHSLEWARLILHLEASLDKLGLPHGDFLDASRSLFRAAVDKGWHVDGEPGFVYTTDWEGVPVVRGRMHWVAAEGVGAAAALWHRTHEDEYAEVYAAWWDYIDVHLIDHERGSWFHELDVENVPAAIVWPGKPDLYHAVQATLIPRLPLTPSLASAIAEGLIK</sequence>
<evidence type="ECO:0000256" key="1">
    <source>
        <dbReference type="ARBA" id="ARBA00008558"/>
    </source>
</evidence>
<evidence type="ECO:0000313" key="4">
    <source>
        <dbReference type="Proteomes" id="UP000315389"/>
    </source>
</evidence>
<proteinExistence type="inferred from homology"/>
<dbReference type="GO" id="GO:0005975">
    <property type="term" value="P:carbohydrate metabolic process"/>
    <property type="evidence" value="ECO:0007669"/>
    <property type="project" value="InterPro"/>
</dbReference>
<dbReference type="Proteomes" id="UP000315389">
    <property type="component" value="Unassembled WGS sequence"/>
</dbReference>
<evidence type="ECO:0000256" key="2">
    <source>
        <dbReference type="ARBA" id="ARBA00023235"/>
    </source>
</evidence>
<comment type="caution">
    <text evidence="3">The sequence shown here is derived from an EMBL/GenBank/DDBJ whole genome shotgun (WGS) entry which is preliminary data.</text>
</comment>
<reference evidence="3 4" key="1">
    <citation type="submission" date="2019-06" db="EMBL/GenBank/DDBJ databases">
        <title>Sequencing the genomes of 1000 actinobacteria strains.</title>
        <authorList>
            <person name="Klenk H.-P."/>
        </authorList>
    </citation>
    <scope>NUCLEOTIDE SEQUENCE [LARGE SCALE GENOMIC DNA]</scope>
    <source>
        <strain evidence="3 4">DSM 4813</strain>
    </source>
</reference>
<dbReference type="InterPro" id="IPR012341">
    <property type="entry name" value="6hp_glycosidase-like_sf"/>
</dbReference>
<dbReference type="AlphaFoldDB" id="A0A542ZUB1"/>
<dbReference type="PANTHER" id="PTHR15108">
    <property type="entry name" value="N-ACYLGLUCOSAMINE-2-EPIMERASE"/>
    <property type="match status" value="1"/>
</dbReference>
<dbReference type="GO" id="GO:0016853">
    <property type="term" value="F:isomerase activity"/>
    <property type="evidence" value="ECO:0007669"/>
    <property type="project" value="UniProtKB-KW"/>
</dbReference>
<dbReference type="Pfam" id="PF07221">
    <property type="entry name" value="GlcNAc_2-epim"/>
    <property type="match status" value="1"/>
</dbReference>
<dbReference type="OrthoDB" id="9806359at2"/>
<dbReference type="RefSeq" id="WP_142118320.1">
    <property type="nucleotide sequence ID" value="NZ_BAAASV010000002.1"/>
</dbReference>
<organism evidence="3 4">
    <name type="scientific">Rarobacter faecitabidus</name>
    <dbReference type="NCBI Taxonomy" id="13243"/>
    <lineage>
        <taxon>Bacteria</taxon>
        <taxon>Bacillati</taxon>
        <taxon>Actinomycetota</taxon>
        <taxon>Actinomycetes</taxon>
        <taxon>Micrococcales</taxon>
        <taxon>Rarobacteraceae</taxon>
        <taxon>Rarobacter</taxon>
    </lineage>
</organism>
<gene>
    <name evidence="3" type="ORF">FB461_0325</name>
</gene>
<dbReference type="SUPFAM" id="SSF48208">
    <property type="entry name" value="Six-hairpin glycosidases"/>
    <property type="match status" value="1"/>
</dbReference>
<dbReference type="InterPro" id="IPR010819">
    <property type="entry name" value="AGE/CE"/>
</dbReference>
<keyword evidence="4" id="KW-1185">Reference proteome</keyword>
<comment type="similarity">
    <text evidence="1">Belongs to the N-acylglucosamine 2-epimerase family.</text>
</comment>